<comment type="caution">
    <text evidence="1">The sequence shown here is derived from an EMBL/GenBank/DDBJ whole genome shotgun (WGS) entry which is preliminary data.</text>
</comment>
<evidence type="ECO:0000313" key="2">
    <source>
        <dbReference type="Proteomes" id="UP000664859"/>
    </source>
</evidence>
<dbReference type="EMBL" id="JAFCMP010000090">
    <property type="protein sequence ID" value="KAG5187464.1"/>
    <property type="molecule type" value="Genomic_DNA"/>
</dbReference>
<gene>
    <name evidence="1" type="ORF">JKP88DRAFT_243967</name>
</gene>
<name>A0A836CJ82_9STRA</name>
<dbReference type="AlphaFoldDB" id="A0A836CJ82"/>
<sequence length="110" mass="12029">MLFLLANQQLLMPKWQTSQVATLQPDVSGSIDGSAMKQSKEAQHDAVQLQQAAETKAFLEVLAPTLRPNVSGKAVAQSKEAQQDTVQLKQAAELDELLNEYVVVEADCYV</sequence>
<organism evidence="1 2">
    <name type="scientific">Tribonema minus</name>
    <dbReference type="NCBI Taxonomy" id="303371"/>
    <lineage>
        <taxon>Eukaryota</taxon>
        <taxon>Sar</taxon>
        <taxon>Stramenopiles</taxon>
        <taxon>Ochrophyta</taxon>
        <taxon>PX clade</taxon>
        <taxon>Xanthophyceae</taxon>
        <taxon>Tribonematales</taxon>
        <taxon>Tribonemataceae</taxon>
        <taxon>Tribonema</taxon>
    </lineage>
</organism>
<keyword evidence="2" id="KW-1185">Reference proteome</keyword>
<proteinExistence type="predicted"/>
<dbReference type="Proteomes" id="UP000664859">
    <property type="component" value="Unassembled WGS sequence"/>
</dbReference>
<evidence type="ECO:0000313" key="1">
    <source>
        <dbReference type="EMBL" id="KAG5187464.1"/>
    </source>
</evidence>
<protein>
    <submittedName>
        <fullName evidence="1">Uncharacterized protein</fullName>
    </submittedName>
</protein>
<accession>A0A836CJ82</accession>
<reference evidence="1" key="1">
    <citation type="submission" date="2021-02" db="EMBL/GenBank/DDBJ databases">
        <title>First Annotated Genome of the Yellow-green Alga Tribonema minus.</title>
        <authorList>
            <person name="Mahan K.M."/>
        </authorList>
    </citation>
    <scope>NUCLEOTIDE SEQUENCE</scope>
    <source>
        <strain evidence="1">UTEX B ZZ1240</strain>
    </source>
</reference>